<gene>
    <name evidence="1" type="ORF">SDC9_191893</name>
</gene>
<dbReference type="EMBL" id="VSSQ01103371">
    <property type="protein sequence ID" value="MPN44330.1"/>
    <property type="molecule type" value="Genomic_DNA"/>
</dbReference>
<dbReference type="AlphaFoldDB" id="A0A645HZI1"/>
<protein>
    <submittedName>
        <fullName evidence="1">Uncharacterized protein</fullName>
    </submittedName>
</protein>
<accession>A0A645HZI1</accession>
<reference evidence="1" key="1">
    <citation type="submission" date="2019-08" db="EMBL/GenBank/DDBJ databases">
        <authorList>
            <person name="Kucharzyk K."/>
            <person name="Murdoch R.W."/>
            <person name="Higgins S."/>
            <person name="Loffler F."/>
        </authorList>
    </citation>
    <scope>NUCLEOTIDE SEQUENCE</scope>
</reference>
<comment type="caution">
    <text evidence="1">The sequence shown here is derived from an EMBL/GenBank/DDBJ whole genome shotgun (WGS) entry which is preliminary data.</text>
</comment>
<sequence length="114" mass="12620">MATGDGPYMANNMGRLGWYKRALEGKTIDIGSLSIENAQIFFMPGELFVEYQLAAKKMSPDKFVAMAAYGDYGPFYIGTKEAYKEGGYEILSSPVTEDTEKVILKAIQSINDKL</sequence>
<proteinExistence type="predicted"/>
<evidence type="ECO:0000313" key="1">
    <source>
        <dbReference type="EMBL" id="MPN44330.1"/>
    </source>
</evidence>
<name>A0A645HZI1_9ZZZZ</name>
<organism evidence="1">
    <name type="scientific">bioreactor metagenome</name>
    <dbReference type="NCBI Taxonomy" id="1076179"/>
    <lineage>
        <taxon>unclassified sequences</taxon>
        <taxon>metagenomes</taxon>
        <taxon>ecological metagenomes</taxon>
    </lineage>
</organism>